<organism evidence="8 9">
    <name type="scientific">Harryflintia acetispora</name>
    <dbReference type="NCBI Taxonomy" id="1849041"/>
    <lineage>
        <taxon>Bacteria</taxon>
        <taxon>Bacillati</taxon>
        <taxon>Bacillota</taxon>
        <taxon>Clostridia</taxon>
        <taxon>Eubacteriales</taxon>
        <taxon>Oscillospiraceae</taxon>
        <taxon>Harryflintia</taxon>
    </lineage>
</organism>
<comment type="caution">
    <text evidence="8">The sequence shown here is derived from an EMBL/GenBank/DDBJ whole genome shotgun (WGS) entry which is preliminary data.</text>
</comment>
<evidence type="ECO:0000256" key="7">
    <source>
        <dbReference type="SAM" id="Phobius"/>
    </source>
</evidence>
<keyword evidence="9" id="KW-1185">Reference proteome</keyword>
<feature type="transmembrane region" description="Helical" evidence="7">
    <location>
        <begin position="42"/>
        <end position="62"/>
    </location>
</feature>
<protein>
    <submittedName>
        <fullName evidence="8">Electron transport complex protein RnfE</fullName>
    </submittedName>
</protein>
<dbReference type="Pfam" id="PF02508">
    <property type="entry name" value="Rnf-Nqr"/>
    <property type="match status" value="1"/>
</dbReference>
<reference evidence="8 9" key="1">
    <citation type="submission" date="2019-03" db="EMBL/GenBank/DDBJ databases">
        <title>Genomic Encyclopedia of Type Strains, Phase IV (KMG-IV): sequencing the most valuable type-strain genomes for metagenomic binning, comparative biology and taxonomic classification.</title>
        <authorList>
            <person name="Goeker M."/>
        </authorList>
    </citation>
    <scope>NUCLEOTIDE SEQUENCE [LARGE SCALE GENOMIC DNA]</scope>
    <source>
        <strain evidence="8 9">DSM 100433</strain>
    </source>
</reference>
<accession>A0A9X8UI68</accession>
<feature type="transmembrane region" description="Helical" evidence="7">
    <location>
        <begin position="12"/>
        <end position="36"/>
    </location>
</feature>
<keyword evidence="5 7" id="KW-1133">Transmembrane helix</keyword>
<feature type="transmembrane region" description="Helical" evidence="7">
    <location>
        <begin position="141"/>
        <end position="161"/>
    </location>
</feature>
<keyword evidence="6 7" id="KW-0472">Membrane</keyword>
<dbReference type="Proteomes" id="UP000294682">
    <property type="component" value="Unassembled WGS sequence"/>
</dbReference>
<sequence>MYLQRTRKHNRLVRRFSGLFFDNPVLSLGLALPLAISATNSLQGAFCVMIGMWATTLPVMLFSSLPPVRRFLPLWARFPVYVLLAVAILIPVELRLSPIYPVVLNSLGVYFPIIAVNTIMLYRCEHVGVRCGVLHTLIDGVLHLLGFSVVMALLACVRELFGYGSVWGIPVTGITFKLSGLLIPFSGCILLAFLAAGSRYIGRLWRVRNYRADLRDGQTPAEGEDEDLDDDLLI</sequence>
<evidence type="ECO:0000256" key="2">
    <source>
        <dbReference type="ARBA" id="ARBA00022448"/>
    </source>
</evidence>
<comment type="subcellular location">
    <subcellularLocation>
        <location evidence="1">Endomembrane system</location>
        <topology evidence="1">Multi-pass membrane protein</topology>
    </subcellularLocation>
</comment>
<feature type="transmembrane region" description="Helical" evidence="7">
    <location>
        <begin position="181"/>
        <end position="201"/>
    </location>
</feature>
<evidence type="ECO:0000313" key="8">
    <source>
        <dbReference type="EMBL" id="TCL42806.1"/>
    </source>
</evidence>
<evidence type="ECO:0000256" key="3">
    <source>
        <dbReference type="ARBA" id="ARBA00022692"/>
    </source>
</evidence>
<dbReference type="PANTHER" id="PTHR30586:SF1">
    <property type="entry name" value="NA(+)-TRANSLOCATING NADH-QUINONE REDUCTASE SUBUNIT D"/>
    <property type="match status" value="1"/>
</dbReference>
<dbReference type="RefSeq" id="WP_132084832.1">
    <property type="nucleotide sequence ID" value="NZ_SLUK01000008.1"/>
</dbReference>
<evidence type="ECO:0000256" key="4">
    <source>
        <dbReference type="ARBA" id="ARBA00022967"/>
    </source>
</evidence>
<name>A0A9X8UI68_9FIRM</name>
<proteinExistence type="predicted"/>
<dbReference type="PANTHER" id="PTHR30586">
    <property type="entry name" value="ELECTRON TRANSPORT COMPLEX PROTEIN RNFE"/>
    <property type="match status" value="1"/>
</dbReference>
<keyword evidence="2" id="KW-0813">Transport</keyword>
<evidence type="ECO:0000256" key="6">
    <source>
        <dbReference type="ARBA" id="ARBA00023136"/>
    </source>
</evidence>
<evidence type="ECO:0000256" key="5">
    <source>
        <dbReference type="ARBA" id="ARBA00022989"/>
    </source>
</evidence>
<dbReference type="InterPro" id="IPR003667">
    <property type="entry name" value="NqrDE/RnfAE"/>
</dbReference>
<keyword evidence="3 7" id="KW-0812">Transmembrane</keyword>
<evidence type="ECO:0000313" key="9">
    <source>
        <dbReference type="Proteomes" id="UP000294682"/>
    </source>
</evidence>
<keyword evidence="4" id="KW-1278">Translocase</keyword>
<evidence type="ECO:0000256" key="1">
    <source>
        <dbReference type="ARBA" id="ARBA00004127"/>
    </source>
</evidence>
<feature type="transmembrane region" description="Helical" evidence="7">
    <location>
        <begin position="98"/>
        <end position="120"/>
    </location>
</feature>
<dbReference type="GO" id="GO:0012505">
    <property type="term" value="C:endomembrane system"/>
    <property type="evidence" value="ECO:0007669"/>
    <property type="project" value="UniProtKB-SubCell"/>
</dbReference>
<dbReference type="EMBL" id="SLUK01000008">
    <property type="protein sequence ID" value="TCL42806.1"/>
    <property type="molecule type" value="Genomic_DNA"/>
</dbReference>
<dbReference type="GO" id="GO:0005886">
    <property type="term" value="C:plasma membrane"/>
    <property type="evidence" value="ECO:0007669"/>
    <property type="project" value="TreeGrafter"/>
</dbReference>
<dbReference type="AlphaFoldDB" id="A0A9X8UI68"/>
<feature type="transmembrane region" description="Helical" evidence="7">
    <location>
        <begin position="74"/>
        <end position="92"/>
    </location>
</feature>
<gene>
    <name evidence="8" type="ORF">EDD78_108119</name>
</gene>